<sequence length="97" mass="10239">MAGSSDVCAAPVTASTTSYLQVASGGSALRIESAHAGAMMWTVESGCRRGVRQVPKKRQQHLSKRSAAAAAHDDPVRRCGRDPGRDVSCRHTGVCCR</sequence>
<feature type="compositionally biased region" description="Basic and acidic residues" evidence="1">
    <location>
        <begin position="71"/>
        <end position="83"/>
    </location>
</feature>
<protein>
    <submittedName>
        <fullName evidence="2">Uncharacterized protein</fullName>
    </submittedName>
</protein>
<dbReference type="EMBL" id="WIGM01000134">
    <property type="protein sequence ID" value="KAF6838005.1"/>
    <property type="molecule type" value="Genomic_DNA"/>
</dbReference>
<gene>
    <name evidence="2" type="ORF">CMUS01_04778</name>
</gene>
<reference evidence="2" key="1">
    <citation type="journal article" date="2020" name="Phytopathology">
        <title>Genome Sequence Resources of Colletotrichum truncatum, C. plurivorum, C. musicola, and C. sojae: Four Species Pathogenic to Soybean (Glycine max).</title>
        <authorList>
            <person name="Rogerio F."/>
            <person name="Boufleur T.R."/>
            <person name="Ciampi-Guillardi M."/>
            <person name="Sukno S.A."/>
            <person name="Thon M.R."/>
            <person name="Massola Junior N.S."/>
            <person name="Baroncelli R."/>
        </authorList>
    </citation>
    <scope>NUCLEOTIDE SEQUENCE</scope>
    <source>
        <strain evidence="2">LFN0074</strain>
    </source>
</reference>
<dbReference type="Proteomes" id="UP000639643">
    <property type="component" value="Unassembled WGS sequence"/>
</dbReference>
<keyword evidence="3" id="KW-1185">Reference proteome</keyword>
<name>A0A8H6KVD7_9PEZI</name>
<proteinExistence type="predicted"/>
<evidence type="ECO:0000313" key="2">
    <source>
        <dbReference type="EMBL" id="KAF6838005.1"/>
    </source>
</evidence>
<evidence type="ECO:0000313" key="3">
    <source>
        <dbReference type="Proteomes" id="UP000639643"/>
    </source>
</evidence>
<feature type="region of interest" description="Disordered" evidence="1">
    <location>
        <begin position="51"/>
        <end position="83"/>
    </location>
</feature>
<feature type="compositionally biased region" description="Basic residues" evidence="1">
    <location>
        <begin position="51"/>
        <end position="64"/>
    </location>
</feature>
<evidence type="ECO:0000256" key="1">
    <source>
        <dbReference type="SAM" id="MobiDB-lite"/>
    </source>
</evidence>
<accession>A0A8H6KVD7</accession>
<comment type="caution">
    <text evidence="2">The sequence shown here is derived from an EMBL/GenBank/DDBJ whole genome shotgun (WGS) entry which is preliminary data.</text>
</comment>
<dbReference type="AlphaFoldDB" id="A0A8H6KVD7"/>
<organism evidence="2 3">
    <name type="scientific">Colletotrichum musicola</name>
    <dbReference type="NCBI Taxonomy" id="2175873"/>
    <lineage>
        <taxon>Eukaryota</taxon>
        <taxon>Fungi</taxon>
        <taxon>Dikarya</taxon>
        <taxon>Ascomycota</taxon>
        <taxon>Pezizomycotina</taxon>
        <taxon>Sordariomycetes</taxon>
        <taxon>Hypocreomycetidae</taxon>
        <taxon>Glomerellales</taxon>
        <taxon>Glomerellaceae</taxon>
        <taxon>Colletotrichum</taxon>
        <taxon>Colletotrichum orchidearum species complex</taxon>
    </lineage>
</organism>